<dbReference type="InterPro" id="IPR011011">
    <property type="entry name" value="Znf_FYVE_PHD"/>
</dbReference>
<evidence type="ECO:0000256" key="1">
    <source>
        <dbReference type="ARBA" id="ARBA00022723"/>
    </source>
</evidence>
<dbReference type="Proteomes" id="UP001529510">
    <property type="component" value="Unassembled WGS sequence"/>
</dbReference>
<evidence type="ECO:0000313" key="6">
    <source>
        <dbReference type="Proteomes" id="UP001529510"/>
    </source>
</evidence>
<reference evidence="5 6" key="1">
    <citation type="submission" date="2024-05" db="EMBL/GenBank/DDBJ databases">
        <title>Genome sequencing and assembly of Indian major carp, Cirrhinus mrigala (Hamilton, 1822).</title>
        <authorList>
            <person name="Mohindra V."/>
            <person name="Chowdhury L.M."/>
            <person name="Lal K."/>
            <person name="Jena J.K."/>
        </authorList>
    </citation>
    <scope>NUCLEOTIDE SEQUENCE [LARGE SCALE GENOMIC DNA]</scope>
    <source>
        <strain evidence="5">CM1030</strain>
        <tissue evidence="5">Blood</tissue>
    </source>
</reference>
<dbReference type="AlphaFoldDB" id="A0ABD0N872"/>
<dbReference type="EMBL" id="JAMKFB020000023">
    <property type="protein sequence ID" value="KAL0157719.1"/>
    <property type="molecule type" value="Genomic_DNA"/>
</dbReference>
<dbReference type="GO" id="GO:0008270">
    <property type="term" value="F:zinc ion binding"/>
    <property type="evidence" value="ECO:0007669"/>
    <property type="project" value="UniProtKB-KW"/>
</dbReference>
<dbReference type="PANTHER" id="PTHR46753">
    <property type="entry name" value="FYVE AND COILED-COIL DOMAIN-CONTAINING PROTEIN 1"/>
    <property type="match status" value="1"/>
</dbReference>
<keyword evidence="1" id="KW-0479">Metal-binding</keyword>
<name>A0ABD0N872_CIRMR</name>
<proteinExistence type="predicted"/>
<evidence type="ECO:0000313" key="5">
    <source>
        <dbReference type="EMBL" id="KAL0157719.1"/>
    </source>
</evidence>
<evidence type="ECO:0000259" key="4">
    <source>
        <dbReference type="Pfam" id="PF01363"/>
    </source>
</evidence>
<dbReference type="InterPro" id="IPR000306">
    <property type="entry name" value="Znf_FYVE"/>
</dbReference>
<comment type="caution">
    <text evidence="5">The sequence shown here is derived from an EMBL/GenBank/DDBJ whole genome shotgun (WGS) entry which is preliminary data.</text>
</comment>
<feature type="domain" description="FYVE zinc finger" evidence="4">
    <location>
        <begin position="25"/>
        <end position="51"/>
    </location>
</feature>
<dbReference type="Gene3D" id="3.30.40.10">
    <property type="entry name" value="Zinc/RING finger domain, C3HC4 (zinc finger)"/>
    <property type="match status" value="1"/>
</dbReference>
<protein>
    <recommendedName>
        <fullName evidence="4">FYVE zinc finger domain-containing protein</fullName>
    </recommendedName>
</protein>
<dbReference type="PANTHER" id="PTHR46753:SF2">
    <property type="entry name" value="FYVE AND COILED-COIL DOMAIN-CONTAINING PROTEIN 1"/>
    <property type="match status" value="1"/>
</dbReference>
<keyword evidence="3" id="KW-0862">Zinc</keyword>
<keyword evidence="6" id="KW-1185">Reference proteome</keyword>
<dbReference type="SUPFAM" id="SSF57903">
    <property type="entry name" value="FYVE/PHD zinc finger"/>
    <property type="match status" value="1"/>
</dbReference>
<feature type="non-terminal residue" evidence="5">
    <location>
        <position position="1"/>
    </location>
</feature>
<dbReference type="InterPro" id="IPR013083">
    <property type="entry name" value="Znf_RING/FYVE/PHD"/>
</dbReference>
<dbReference type="Pfam" id="PF01363">
    <property type="entry name" value="FYVE"/>
    <property type="match status" value="1"/>
</dbReference>
<organism evidence="5 6">
    <name type="scientific">Cirrhinus mrigala</name>
    <name type="common">Mrigala</name>
    <dbReference type="NCBI Taxonomy" id="683832"/>
    <lineage>
        <taxon>Eukaryota</taxon>
        <taxon>Metazoa</taxon>
        <taxon>Chordata</taxon>
        <taxon>Craniata</taxon>
        <taxon>Vertebrata</taxon>
        <taxon>Euteleostomi</taxon>
        <taxon>Actinopterygii</taxon>
        <taxon>Neopterygii</taxon>
        <taxon>Teleostei</taxon>
        <taxon>Ostariophysi</taxon>
        <taxon>Cypriniformes</taxon>
        <taxon>Cyprinidae</taxon>
        <taxon>Labeoninae</taxon>
        <taxon>Labeonini</taxon>
        <taxon>Cirrhinus</taxon>
    </lineage>
</organism>
<keyword evidence="2" id="KW-0863">Zinc-finger</keyword>
<sequence length="63" mass="7612">DKDALWQKSDALEFEQKLRAEEQWWLVDKEATHCLGCQGQFTWWLRRHHCRWAILQTPTLVSS</sequence>
<evidence type="ECO:0000256" key="2">
    <source>
        <dbReference type="ARBA" id="ARBA00022771"/>
    </source>
</evidence>
<gene>
    <name evidence="5" type="ORF">M9458_045795</name>
</gene>
<accession>A0ABD0N872</accession>
<evidence type="ECO:0000256" key="3">
    <source>
        <dbReference type="ARBA" id="ARBA00022833"/>
    </source>
</evidence>